<dbReference type="EMBL" id="JAULSW010000004">
    <property type="protein sequence ID" value="KAK3385339.1"/>
    <property type="molecule type" value="Genomic_DNA"/>
</dbReference>
<dbReference type="Proteomes" id="UP001285441">
    <property type="component" value="Unassembled WGS sequence"/>
</dbReference>
<sequence>MSAMWYEFPFLAKFSYAWHVYYGLGGTGRQVFSDIHNKYADGGPFVRIAPNYVITNDPEVLRRIASARTRYVRDEWYKAAQFHREFGNMASILENEPHEILKAKTASAYSGRENGADFEPAIDSQIAALVSLIQRKYLTSTAADGSSQPAELSLLMRFFTMDLISRLGYGESGARCQLLRNLMWERFGLMGLFGPSEADKADMGPILSCGFIRHGLTKQEVLEEATLQLVAGSETTATALLSTIMYLATSPLAYVRFKREIRHAIDSGLVAADSAITYEQAQKPPYLQAVIWEGFRMCLPVNYGHYKAVPPEGDTMHGIFRPERFLEP</sequence>
<keyword evidence="1" id="KW-0349">Heme</keyword>
<dbReference type="InterPro" id="IPR050121">
    <property type="entry name" value="Cytochrome_P450_monoxygenase"/>
</dbReference>
<evidence type="ECO:0000256" key="2">
    <source>
        <dbReference type="ARBA" id="ARBA00022723"/>
    </source>
</evidence>
<reference evidence="4" key="2">
    <citation type="submission" date="2023-06" db="EMBL/GenBank/DDBJ databases">
        <authorList>
            <consortium name="Lawrence Berkeley National Laboratory"/>
            <person name="Haridas S."/>
            <person name="Hensen N."/>
            <person name="Bonometti L."/>
            <person name="Westerberg I."/>
            <person name="Brannstrom I.O."/>
            <person name="Guillou S."/>
            <person name="Cros-Aarteil S."/>
            <person name="Calhoun S."/>
            <person name="Kuo A."/>
            <person name="Mondo S."/>
            <person name="Pangilinan J."/>
            <person name="Riley R."/>
            <person name="LaButti K."/>
            <person name="Andreopoulos B."/>
            <person name="Lipzen A."/>
            <person name="Chen C."/>
            <person name="Yanf M."/>
            <person name="Daum C."/>
            <person name="Ng V."/>
            <person name="Clum A."/>
            <person name="Steindorff A."/>
            <person name="Ohm R."/>
            <person name="Martin F."/>
            <person name="Silar P."/>
            <person name="Natvig D."/>
            <person name="Lalanne C."/>
            <person name="Gautier V."/>
            <person name="Ament-velasquez S.L."/>
            <person name="Kruys A."/>
            <person name="Hutchinson M.I."/>
            <person name="Powell A.J."/>
            <person name="Barry K."/>
            <person name="Miller A.N."/>
            <person name="Grigoriev I.V."/>
            <person name="Debuchy R."/>
            <person name="Gladieux P."/>
            <person name="Thoren M.H."/>
            <person name="Johannesson H."/>
        </authorList>
    </citation>
    <scope>NUCLEOTIDE SEQUENCE</scope>
    <source>
        <strain evidence="4">CBS 232.78</strain>
    </source>
</reference>
<dbReference type="PANTHER" id="PTHR24305">
    <property type="entry name" value="CYTOCHROME P450"/>
    <property type="match status" value="1"/>
</dbReference>
<dbReference type="Gene3D" id="1.10.630.10">
    <property type="entry name" value="Cytochrome P450"/>
    <property type="match status" value="2"/>
</dbReference>
<dbReference type="GO" id="GO:0005506">
    <property type="term" value="F:iron ion binding"/>
    <property type="evidence" value="ECO:0007669"/>
    <property type="project" value="InterPro"/>
</dbReference>
<dbReference type="AlphaFoldDB" id="A0AAE0NPK0"/>
<name>A0AAE0NPK0_9PEZI</name>
<dbReference type="GO" id="GO:0004497">
    <property type="term" value="F:monooxygenase activity"/>
    <property type="evidence" value="ECO:0007669"/>
    <property type="project" value="InterPro"/>
</dbReference>
<dbReference type="InterPro" id="IPR001128">
    <property type="entry name" value="Cyt_P450"/>
</dbReference>
<evidence type="ECO:0000313" key="4">
    <source>
        <dbReference type="EMBL" id="KAK3385339.1"/>
    </source>
</evidence>
<accession>A0AAE0NPK0</accession>
<comment type="caution">
    <text evidence="4">The sequence shown here is derived from an EMBL/GenBank/DDBJ whole genome shotgun (WGS) entry which is preliminary data.</text>
</comment>
<gene>
    <name evidence="4" type="ORF">B0H63DRAFT_449399</name>
</gene>
<evidence type="ECO:0000256" key="1">
    <source>
        <dbReference type="ARBA" id="ARBA00022617"/>
    </source>
</evidence>
<dbReference type="PANTHER" id="PTHR24305:SF168">
    <property type="entry name" value="P450, PUTATIVE (EUROFUNG)-RELATED"/>
    <property type="match status" value="1"/>
</dbReference>
<protein>
    <submittedName>
        <fullName evidence="4">Cytochrome P450</fullName>
    </submittedName>
</protein>
<evidence type="ECO:0000256" key="3">
    <source>
        <dbReference type="ARBA" id="ARBA00023004"/>
    </source>
</evidence>
<organism evidence="4 5">
    <name type="scientific">Podospora didyma</name>
    <dbReference type="NCBI Taxonomy" id="330526"/>
    <lineage>
        <taxon>Eukaryota</taxon>
        <taxon>Fungi</taxon>
        <taxon>Dikarya</taxon>
        <taxon>Ascomycota</taxon>
        <taxon>Pezizomycotina</taxon>
        <taxon>Sordariomycetes</taxon>
        <taxon>Sordariomycetidae</taxon>
        <taxon>Sordariales</taxon>
        <taxon>Podosporaceae</taxon>
        <taxon>Podospora</taxon>
    </lineage>
</organism>
<dbReference type="GO" id="GO:0020037">
    <property type="term" value="F:heme binding"/>
    <property type="evidence" value="ECO:0007669"/>
    <property type="project" value="InterPro"/>
</dbReference>
<reference evidence="4" key="1">
    <citation type="journal article" date="2023" name="Mol. Phylogenet. Evol.">
        <title>Genome-scale phylogeny and comparative genomics of the fungal order Sordariales.</title>
        <authorList>
            <person name="Hensen N."/>
            <person name="Bonometti L."/>
            <person name="Westerberg I."/>
            <person name="Brannstrom I.O."/>
            <person name="Guillou S."/>
            <person name="Cros-Aarteil S."/>
            <person name="Calhoun S."/>
            <person name="Haridas S."/>
            <person name="Kuo A."/>
            <person name="Mondo S."/>
            <person name="Pangilinan J."/>
            <person name="Riley R."/>
            <person name="LaButti K."/>
            <person name="Andreopoulos B."/>
            <person name="Lipzen A."/>
            <person name="Chen C."/>
            <person name="Yan M."/>
            <person name="Daum C."/>
            <person name="Ng V."/>
            <person name="Clum A."/>
            <person name="Steindorff A."/>
            <person name="Ohm R.A."/>
            <person name="Martin F."/>
            <person name="Silar P."/>
            <person name="Natvig D.O."/>
            <person name="Lalanne C."/>
            <person name="Gautier V."/>
            <person name="Ament-Velasquez S.L."/>
            <person name="Kruys A."/>
            <person name="Hutchinson M.I."/>
            <person name="Powell A.J."/>
            <person name="Barry K."/>
            <person name="Miller A.N."/>
            <person name="Grigoriev I.V."/>
            <person name="Debuchy R."/>
            <person name="Gladieux P."/>
            <person name="Hiltunen Thoren M."/>
            <person name="Johannesson H."/>
        </authorList>
    </citation>
    <scope>NUCLEOTIDE SEQUENCE</scope>
    <source>
        <strain evidence="4">CBS 232.78</strain>
    </source>
</reference>
<evidence type="ECO:0000313" key="5">
    <source>
        <dbReference type="Proteomes" id="UP001285441"/>
    </source>
</evidence>
<dbReference type="GO" id="GO:0016705">
    <property type="term" value="F:oxidoreductase activity, acting on paired donors, with incorporation or reduction of molecular oxygen"/>
    <property type="evidence" value="ECO:0007669"/>
    <property type="project" value="InterPro"/>
</dbReference>
<proteinExistence type="predicted"/>
<keyword evidence="5" id="KW-1185">Reference proteome</keyword>
<keyword evidence="3" id="KW-0408">Iron</keyword>
<dbReference type="InterPro" id="IPR036396">
    <property type="entry name" value="Cyt_P450_sf"/>
</dbReference>
<keyword evidence="2" id="KW-0479">Metal-binding</keyword>
<dbReference type="SUPFAM" id="SSF48264">
    <property type="entry name" value="Cytochrome P450"/>
    <property type="match status" value="1"/>
</dbReference>
<dbReference type="Pfam" id="PF00067">
    <property type="entry name" value="p450"/>
    <property type="match status" value="1"/>
</dbReference>